<sequence length="294" mass="32595">MEQAGNSVTVASSGGMVKNSLMIVTQFSAGPTLGSTLIRSVVDSIDDRFVVVQYLPISRVLSDSEYKASLRSMQLVLQITHPRMILSLDDDYMKYMPPNIYSMYKDKFFIANKGLATVGRPSCELIDMITKRTYQPDAPVYILRDDNVAHIESSRALGSCLKDFGHDVAYYSASTLGDLKTALFDIESKDPGILVSLVNTVNDTEFNKPVGLDAINRLFRSINRNHMDIGFVRANVNLSMVIVPTVGGLDPNEKTWANMRTSPKLYVLVDRLDKLGGSLVYKNMFAEISGVLEE</sequence>
<accession>A0AAE7XPD3</accession>
<name>A0AAE7XPD3_9CAUD</name>
<reference evidence="1 2" key="1">
    <citation type="submission" date="2021-06" db="EMBL/GenBank/DDBJ databases">
        <title>Complete genome sequence of Erwinia phage pEa_SNUABM_2.</title>
        <authorList>
            <person name="Kim S.G."/>
            <person name="Park S.C."/>
        </authorList>
    </citation>
    <scope>NUCLEOTIDE SEQUENCE [LARGE SCALE GENOMIC DNA]</scope>
</reference>
<organism evidence="1 2">
    <name type="scientific">Erwinia phage pEa_SNUABM_2</name>
    <dbReference type="NCBI Taxonomy" id="2869547"/>
    <lineage>
        <taxon>Viruses</taxon>
        <taxon>Duplodnaviria</taxon>
        <taxon>Heunggongvirae</taxon>
        <taxon>Uroviricota</taxon>
        <taxon>Caudoviricetes</taxon>
        <taxon>Alexandravirus</taxon>
        <taxon>Alexandravirus SNUABM2</taxon>
    </lineage>
</organism>
<evidence type="ECO:0000313" key="2">
    <source>
        <dbReference type="Proteomes" id="UP000827974"/>
    </source>
</evidence>
<proteinExistence type="predicted"/>
<keyword evidence="2" id="KW-1185">Reference proteome</keyword>
<evidence type="ECO:0000313" key="1">
    <source>
        <dbReference type="EMBL" id="QZE59345.1"/>
    </source>
</evidence>
<protein>
    <submittedName>
        <fullName evidence="1">Uncharacterized protein</fullName>
    </submittedName>
</protein>
<dbReference type="EMBL" id="MZ443786">
    <property type="protein sequence ID" value="QZE59345.1"/>
    <property type="molecule type" value="Genomic_DNA"/>
</dbReference>
<dbReference type="Proteomes" id="UP000827974">
    <property type="component" value="Segment"/>
</dbReference>
<gene>
    <name evidence="1" type="ORF">pEaSNUABM2_00101</name>
</gene>